<name>D2VY67_NAEGR</name>
<dbReference type="GO" id="GO:0016779">
    <property type="term" value="F:nucleotidyltransferase activity"/>
    <property type="evidence" value="ECO:0007669"/>
    <property type="project" value="InterPro"/>
</dbReference>
<dbReference type="GeneID" id="8863507"/>
<dbReference type="PANTHER" id="PTHR45979">
    <property type="entry name" value="PAP/OAS1 SUBSTRATE-BINDING DOMAIN SUPERFAMILY"/>
    <property type="match status" value="1"/>
</dbReference>
<evidence type="ECO:0000259" key="3">
    <source>
        <dbReference type="Pfam" id="PF26180"/>
    </source>
</evidence>
<protein>
    <submittedName>
        <fullName evidence="4">Predicted protein</fullName>
    </submittedName>
</protein>
<feature type="region of interest" description="Disordered" evidence="1">
    <location>
        <begin position="61"/>
        <end position="103"/>
    </location>
</feature>
<dbReference type="InterPro" id="IPR002934">
    <property type="entry name" value="Polymerase_NTP_transf_dom"/>
</dbReference>
<proteinExistence type="predicted"/>
<feature type="domain" description="Polymerase nucleotidyl transferase" evidence="2">
    <location>
        <begin position="196"/>
        <end position="259"/>
    </location>
</feature>
<organism evidence="5">
    <name type="scientific">Naegleria gruberi</name>
    <name type="common">Amoeba</name>
    <dbReference type="NCBI Taxonomy" id="5762"/>
    <lineage>
        <taxon>Eukaryota</taxon>
        <taxon>Discoba</taxon>
        <taxon>Heterolobosea</taxon>
        <taxon>Tetramitia</taxon>
        <taxon>Eutetramitia</taxon>
        <taxon>Vahlkampfiidae</taxon>
        <taxon>Naegleria</taxon>
    </lineage>
</organism>
<feature type="region of interest" description="Disordered" evidence="1">
    <location>
        <begin position="680"/>
        <end position="763"/>
    </location>
</feature>
<feature type="domain" description="PAP/OAS1 substrate-binding-related" evidence="3">
    <location>
        <begin position="345"/>
        <end position="535"/>
    </location>
</feature>
<dbReference type="SUPFAM" id="SSF81301">
    <property type="entry name" value="Nucleotidyltransferase"/>
    <property type="match status" value="1"/>
</dbReference>
<dbReference type="Pfam" id="PF01909">
    <property type="entry name" value="NTP_transf_2"/>
    <property type="match status" value="1"/>
</dbReference>
<feature type="region of interest" description="Disordered" evidence="1">
    <location>
        <begin position="1"/>
        <end position="31"/>
    </location>
</feature>
<sequence>MQQNTLLPNSSHKNNTTNNNTTTMENCSALDSSSNASSVEGKCSATTNSAVLSSGINHSDNYSASLHHQPEEEEEILHFDSSACSSSKQNSSENNALLSAGENEKSSQANFTASLLSSSLNNYSEINSSELNEVVNNSSSTSCRLNSHIGTSEPIDESTSCFRRCNSLIQQLLYRIQPSSESEKHRKEVFDIIAAVLELANLKTYLYGSVAFKTYLPDGDIDLSVFVSNEEYLELSSQNVNNLLSHQPQVNDSTISYVHNVLLKNMHIGLKQQLADPSIPWYNKARSLFSEIQRNNLAYIEDMTFINAEVKLIKCTVNNIPIDMSSGQIGGLSTLCFLHEVDDKIADNHLFKRSIILMKSWSYYESRILGSHHGLVSTYGLTVLLMYMFRLYKIETPLQALYRFLNYYSTFDWTNFGISIYGPIPLGAINDHKSIEDFYYENLPPERHDSLTSSFLQSCKSKYGTVDSSKTFTIKNLNIVDPLRDFNNLGRSVNYNNFLRIRRAIKKGSKTITDILISNDLMESEKILKLFFKNVVEKYITDLPSFIQQHDKETIIKVEDSASVFDSKLEDCRNCLETAHSLLGINASPNANNRSVESSVSSTSSQPIETTPTKSIPVPTTPPKRSNSFSNFIASPLSPLNSSAIYTRNLSLMHRNSGSSIAQLGSSMLAAAHSGNINPNNITPIRNSQHMEIPGDIPVKSDSADLTVTYSPSKQKSKKNPKENENIDPNKFEKVHKQRTPRSNSKANRQTPEPKKETKKQVK</sequence>
<feature type="compositionally biased region" description="Basic and acidic residues" evidence="1">
    <location>
        <begin position="720"/>
        <end position="735"/>
    </location>
</feature>
<dbReference type="InParanoid" id="D2VY67"/>
<dbReference type="SUPFAM" id="SSF81631">
    <property type="entry name" value="PAP/OAS1 substrate-binding domain"/>
    <property type="match status" value="1"/>
</dbReference>
<feature type="compositionally biased region" description="Low complexity" evidence="1">
    <location>
        <begin position="81"/>
        <end position="95"/>
    </location>
</feature>
<feature type="compositionally biased region" description="Polar residues" evidence="1">
    <location>
        <begin position="741"/>
        <end position="751"/>
    </location>
</feature>
<dbReference type="KEGG" id="ngr:NAEGRDRAFT_81677"/>
<dbReference type="Pfam" id="PF26180">
    <property type="entry name" value="PAP-OAS1"/>
    <property type="match status" value="1"/>
</dbReference>
<dbReference type="OrthoDB" id="273917at2759"/>
<dbReference type="InterPro" id="IPR043519">
    <property type="entry name" value="NT_sf"/>
</dbReference>
<dbReference type="RefSeq" id="XP_002671014.1">
    <property type="nucleotide sequence ID" value="XM_002670968.1"/>
</dbReference>
<reference evidence="4 5" key="1">
    <citation type="journal article" date="2010" name="Cell">
        <title>The genome of Naegleria gruberi illuminates early eukaryotic versatility.</title>
        <authorList>
            <person name="Fritz-Laylin L.K."/>
            <person name="Prochnik S.E."/>
            <person name="Ginger M.L."/>
            <person name="Dacks J.B."/>
            <person name="Carpenter M.L."/>
            <person name="Field M.C."/>
            <person name="Kuo A."/>
            <person name="Paredez A."/>
            <person name="Chapman J."/>
            <person name="Pham J."/>
            <person name="Shu S."/>
            <person name="Neupane R."/>
            <person name="Cipriano M."/>
            <person name="Mancuso J."/>
            <person name="Tu H."/>
            <person name="Salamov A."/>
            <person name="Lindquist E."/>
            <person name="Shapiro H."/>
            <person name="Lucas S."/>
            <person name="Grigoriev I.V."/>
            <person name="Cande W.Z."/>
            <person name="Fulton C."/>
            <person name="Rokhsar D.S."/>
            <person name="Dawson S.C."/>
        </authorList>
    </citation>
    <scope>NUCLEOTIDE SEQUENCE [LARGE SCALE GENOMIC DNA]</scope>
    <source>
        <strain evidence="4 5">NEG-M</strain>
    </source>
</reference>
<feature type="region of interest" description="Disordered" evidence="1">
    <location>
        <begin position="592"/>
        <end position="630"/>
    </location>
</feature>
<dbReference type="InterPro" id="IPR058920">
    <property type="entry name" value="PAP-OAS1-bd-rel"/>
</dbReference>
<dbReference type="VEuPathDB" id="AmoebaDB:NAEGRDRAFT_81677"/>
<feature type="compositionally biased region" description="Low complexity" evidence="1">
    <location>
        <begin position="595"/>
        <end position="605"/>
    </location>
</feature>
<accession>D2VY67</accession>
<evidence type="ECO:0000256" key="1">
    <source>
        <dbReference type="SAM" id="MobiDB-lite"/>
    </source>
</evidence>
<gene>
    <name evidence="4" type="ORF">NAEGRDRAFT_81677</name>
</gene>
<dbReference type="InterPro" id="IPR058921">
    <property type="entry name" value="PAP/OAS1-rel"/>
</dbReference>
<dbReference type="AlphaFoldDB" id="D2VY67"/>
<dbReference type="Gene3D" id="3.30.460.10">
    <property type="entry name" value="Beta Polymerase, domain 2"/>
    <property type="match status" value="1"/>
</dbReference>
<dbReference type="Gene3D" id="1.10.1410.10">
    <property type="match status" value="1"/>
</dbReference>
<evidence type="ECO:0000313" key="4">
    <source>
        <dbReference type="EMBL" id="EFC38270.1"/>
    </source>
</evidence>
<dbReference type="PANTHER" id="PTHR45979:SF30">
    <property type="entry name" value="NUCLEOTIDYLTRANSFERASE"/>
    <property type="match status" value="1"/>
</dbReference>
<keyword evidence="5" id="KW-1185">Reference proteome</keyword>
<feature type="compositionally biased region" description="Low complexity" evidence="1">
    <location>
        <begin position="14"/>
        <end position="31"/>
    </location>
</feature>
<evidence type="ECO:0000259" key="2">
    <source>
        <dbReference type="Pfam" id="PF01909"/>
    </source>
</evidence>
<dbReference type="STRING" id="5762.D2VY67"/>
<dbReference type="EMBL" id="GG738909">
    <property type="protein sequence ID" value="EFC38270.1"/>
    <property type="molecule type" value="Genomic_DNA"/>
</dbReference>
<dbReference type="eggNOG" id="KOG1906">
    <property type="taxonomic scope" value="Eukaryota"/>
</dbReference>
<evidence type="ECO:0000313" key="5">
    <source>
        <dbReference type="Proteomes" id="UP000006671"/>
    </source>
</evidence>
<dbReference type="Proteomes" id="UP000006671">
    <property type="component" value="Unassembled WGS sequence"/>
</dbReference>
<feature type="compositionally biased region" description="Basic and acidic residues" evidence="1">
    <location>
        <begin position="752"/>
        <end position="763"/>
    </location>
</feature>
<feature type="compositionally biased region" description="Polar residues" evidence="1">
    <location>
        <begin position="1"/>
        <end position="13"/>
    </location>
</feature>
<dbReference type="OMA" id="FRRCNSL"/>